<dbReference type="PANTHER" id="PTHR30032:SF4">
    <property type="entry name" value="AMIDASE ENHANCER"/>
    <property type="match status" value="1"/>
</dbReference>
<dbReference type="GO" id="GO:0030435">
    <property type="term" value="P:sporulation resulting in formation of a cellular spore"/>
    <property type="evidence" value="ECO:0007669"/>
    <property type="project" value="InterPro"/>
</dbReference>
<dbReference type="EMBL" id="WJNG01000016">
    <property type="protein sequence ID" value="MRH44546.1"/>
    <property type="molecule type" value="Genomic_DNA"/>
</dbReference>
<dbReference type="GO" id="GO:0030288">
    <property type="term" value="C:outer membrane-bounded periplasmic space"/>
    <property type="evidence" value="ECO:0007669"/>
    <property type="project" value="TreeGrafter"/>
</dbReference>
<comment type="caution">
    <text evidence="2">The sequence shown here is derived from an EMBL/GenBank/DDBJ whole genome shotgun (WGS) entry which is preliminary data.</text>
</comment>
<dbReference type="AlphaFoldDB" id="A0A6A8DJ97"/>
<sequence length="418" mass="47791">MKYYLITLFAILVMSMYPNLYEAEEMVRVRLVNHVGDTSKIEFDLKGSYFTLDPTLKLEEGVSYTLTASKDSFLLKGGDESFEINHSLILIPESYDYQHVVTIDERPYLGAVEMTIEEKEFIRPINQLPLEDYLKGVVPFEVFPEWGIETLKAQAMAARTYAASHLHQEMDDTISFQVYGGYTWSDATTEAVNQTKDEVIMYKNKLIDAFYSASNGGLTESNANVWGGKAMPYFPIKEDPYDPTHPWEFKLNQTQINLDDINWDDPDWWDSLKEKDQAITLSMKKSLQKNGYPGEIKILSVPKFAVVNQQLASERSIKGSITIDFLQKLLDGTVLFQQIKLNEVNINQIRPMIGGNTFKSYFIEELENNNQVYTMKGRGYGHGVGMSQWGAHIMGEEGKSYKEIIEFYYPGTSISKLE</sequence>
<dbReference type="PANTHER" id="PTHR30032">
    <property type="entry name" value="N-ACETYLMURAMOYL-L-ALANINE AMIDASE-RELATED"/>
    <property type="match status" value="1"/>
</dbReference>
<evidence type="ECO:0000313" key="3">
    <source>
        <dbReference type="Proteomes" id="UP000799092"/>
    </source>
</evidence>
<proteinExistence type="predicted"/>
<feature type="domain" description="Sporulation stage II protein D amidase enhancer LytB N-terminal" evidence="1">
    <location>
        <begin position="122"/>
        <end position="202"/>
    </location>
</feature>
<dbReference type="InterPro" id="IPR013486">
    <property type="entry name" value="SpoIID/LytB"/>
</dbReference>
<dbReference type="Pfam" id="PF08486">
    <property type="entry name" value="SpoIID"/>
    <property type="match status" value="1"/>
</dbReference>
<dbReference type="OrthoDB" id="9794671at2"/>
<protein>
    <submittedName>
        <fullName evidence="2">SpoIID/LytB domain-containing protein</fullName>
    </submittedName>
</protein>
<dbReference type="Proteomes" id="UP000799092">
    <property type="component" value="Unassembled WGS sequence"/>
</dbReference>
<evidence type="ECO:0000313" key="2">
    <source>
        <dbReference type="EMBL" id="MRH44546.1"/>
    </source>
</evidence>
<name>A0A6A8DJ97_9BACI</name>
<accession>A0A6A8DJ97</accession>
<reference evidence="2" key="1">
    <citation type="submission" date="2019-11" db="EMBL/GenBank/DDBJ databases">
        <authorList>
            <person name="Li J."/>
        </authorList>
    </citation>
    <scope>NUCLEOTIDE SEQUENCE</scope>
    <source>
        <strain evidence="2">B6B</strain>
    </source>
</reference>
<gene>
    <name evidence="2" type="ORF">GH741_18025</name>
</gene>
<dbReference type="NCBIfam" id="TIGR02669">
    <property type="entry name" value="SpoIID_LytB"/>
    <property type="match status" value="1"/>
</dbReference>
<keyword evidence="3" id="KW-1185">Reference proteome</keyword>
<dbReference type="InterPro" id="IPR013693">
    <property type="entry name" value="SpoIID/LytB_N"/>
</dbReference>
<dbReference type="InterPro" id="IPR051922">
    <property type="entry name" value="Bact_Sporulation_Assoc"/>
</dbReference>
<evidence type="ECO:0000259" key="1">
    <source>
        <dbReference type="Pfam" id="PF08486"/>
    </source>
</evidence>
<organism evidence="2 3">
    <name type="scientific">Aquibacillus halophilus</name>
    <dbReference type="NCBI Taxonomy" id="930132"/>
    <lineage>
        <taxon>Bacteria</taxon>
        <taxon>Bacillati</taxon>
        <taxon>Bacillota</taxon>
        <taxon>Bacilli</taxon>
        <taxon>Bacillales</taxon>
        <taxon>Bacillaceae</taxon>
        <taxon>Aquibacillus</taxon>
    </lineage>
</organism>